<comment type="pathway">
    <text evidence="2">Bacterial outer membrane biogenesis; LPS core biosynthesis.</text>
</comment>
<dbReference type="GO" id="GO:0005829">
    <property type="term" value="C:cytosol"/>
    <property type="evidence" value="ECO:0007669"/>
    <property type="project" value="TreeGrafter"/>
</dbReference>
<protein>
    <recommendedName>
        <fullName evidence="11">Lipopolysaccharide heptosyltransferase 1</fullName>
        <ecNumber evidence="10">2.4.99.23</ecNumber>
    </recommendedName>
    <alternativeName>
        <fullName evidence="12">ADP-heptose:lipopolysaccharide heptosyltransferase I</fullName>
    </alternativeName>
</protein>
<organism evidence="16 18">
    <name type="scientific">Cupriavidus campinensis</name>
    <dbReference type="NCBI Taxonomy" id="151783"/>
    <lineage>
        <taxon>Bacteria</taxon>
        <taxon>Pseudomonadati</taxon>
        <taxon>Pseudomonadota</taxon>
        <taxon>Betaproteobacteria</taxon>
        <taxon>Burkholderiales</taxon>
        <taxon>Burkholderiaceae</taxon>
        <taxon>Cupriavidus</taxon>
    </lineage>
</organism>
<comment type="similarity">
    <text evidence="9">Belongs to the glycosyltransferase 9 family.</text>
</comment>
<evidence type="ECO:0000256" key="10">
    <source>
        <dbReference type="ARBA" id="ARBA00044041"/>
    </source>
</evidence>
<dbReference type="PANTHER" id="PTHR30160:SF19">
    <property type="entry name" value="LIPOPOLYSACCHARIDE HEPTOSYLTRANSFERASE 1"/>
    <property type="match status" value="1"/>
</dbReference>
<evidence type="ECO:0000256" key="3">
    <source>
        <dbReference type="ARBA" id="ARBA00022475"/>
    </source>
</evidence>
<dbReference type="Gene3D" id="3.40.50.2000">
    <property type="entry name" value="Glycogen Phosphorylase B"/>
    <property type="match status" value="2"/>
</dbReference>
<dbReference type="AlphaFoldDB" id="A0AAE9L0N3"/>
<evidence type="ECO:0000313" key="16">
    <source>
        <dbReference type="EMBL" id="URF03058.1"/>
    </source>
</evidence>
<evidence type="ECO:0000256" key="13">
    <source>
        <dbReference type="ARBA" id="ARBA00049201"/>
    </source>
</evidence>
<dbReference type="InterPro" id="IPR011908">
    <property type="entry name" value="LipoPS_heptosylTferase-I"/>
</dbReference>
<proteinExistence type="inferred from homology"/>
<accession>A0AAE9L0N3</accession>
<dbReference type="KEGG" id="ccam:M5D45_10885"/>
<evidence type="ECO:0000256" key="4">
    <source>
        <dbReference type="ARBA" id="ARBA00022519"/>
    </source>
</evidence>
<dbReference type="GO" id="GO:0009244">
    <property type="term" value="P:lipopolysaccharide core region biosynthetic process"/>
    <property type="evidence" value="ECO:0007669"/>
    <property type="project" value="InterPro"/>
</dbReference>
<dbReference type="CDD" id="cd03789">
    <property type="entry name" value="GT9_LPS_heptosyltransferase"/>
    <property type="match status" value="1"/>
</dbReference>
<reference evidence="16" key="2">
    <citation type="journal article" date="2022" name="Microbiol. Resour. Announc.">
        <title>Genome Sequence of Cupriavidus campinensis Strain G5, a Member of a Bacterial Consortium Capable of Polyethylene Degradation.</title>
        <authorList>
            <person name="Schneider B."/>
            <person name="Pfeiffer F."/>
            <person name="Dyall-Smith M."/>
            <person name="Kunte H.J."/>
        </authorList>
    </citation>
    <scope>NUCLEOTIDE SEQUENCE</scope>
    <source>
        <strain evidence="16">G5</strain>
    </source>
</reference>
<keyword evidence="17" id="KW-1185">Reference proteome</keyword>
<dbReference type="Proteomes" id="UP000318943">
    <property type="component" value="Unassembled WGS sequence"/>
</dbReference>
<evidence type="ECO:0000256" key="5">
    <source>
        <dbReference type="ARBA" id="ARBA00022676"/>
    </source>
</evidence>
<reference evidence="16" key="3">
    <citation type="submission" date="2022-05" db="EMBL/GenBank/DDBJ databases">
        <authorList>
            <person name="Kunte H.-J."/>
        </authorList>
    </citation>
    <scope>NUCLEOTIDE SEQUENCE</scope>
    <source>
        <strain evidence="16">G5</strain>
    </source>
</reference>
<evidence type="ECO:0000313" key="15">
    <source>
        <dbReference type="EMBL" id="TSP10090.1"/>
    </source>
</evidence>
<sequence>MKRILLIKITSLGDMVHTLPLVSDLRRAYPDAAIDWVADASCADIPRWAIGVDRVIAPPLRQFKKNGKKWKDLRGILRAVRELRREKYDVVVDVHGVYKSAIVARLARSPRRFGYAAEFLGEAKAEFAYTDIFGPHGDATCREKMRLVTANALGYTYPAAETNALRIPAPATPLNTDGVPRAMLFHATSAEIKKWPQAHWIAVGQSLAARGFRVQLPWGSEKEHEESRALAAAIPDAEVLPRMSITEVAQRLDAAALVVGMDTGFVHLADALGKPTVMIFTATSCGHFGVQKPGQSVSIGDQGKPPSVEAVLAAIDSVAPRLPGQVGQAGPSGPLHQAAGNVSA</sequence>
<dbReference type="EMBL" id="CP097330">
    <property type="protein sequence ID" value="URF03058.1"/>
    <property type="molecule type" value="Genomic_DNA"/>
</dbReference>
<evidence type="ECO:0000256" key="8">
    <source>
        <dbReference type="ARBA" id="ARBA00023136"/>
    </source>
</evidence>
<dbReference type="GO" id="GO:0005886">
    <property type="term" value="C:plasma membrane"/>
    <property type="evidence" value="ECO:0007669"/>
    <property type="project" value="UniProtKB-SubCell"/>
</dbReference>
<dbReference type="InterPro" id="IPR002201">
    <property type="entry name" value="Glyco_trans_9"/>
</dbReference>
<evidence type="ECO:0000256" key="6">
    <source>
        <dbReference type="ARBA" id="ARBA00022679"/>
    </source>
</evidence>
<evidence type="ECO:0000313" key="18">
    <source>
        <dbReference type="Proteomes" id="UP001056132"/>
    </source>
</evidence>
<evidence type="ECO:0000256" key="12">
    <source>
        <dbReference type="ARBA" id="ARBA00044330"/>
    </source>
</evidence>
<evidence type="ECO:0000313" key="17">
    <source>
        <dbReference type="Proteomes" id="UP000318943"/>
    </source>
</evidence>
<evidence type="ECO:0000256" key="1">
    <source>
        <dbReference type="ARBA" id="ARBA00004515"/>
    </source>
</evidence>
<dbReference type="Proteomes" id="UP001056132">
    <property type="component" value="Chromosome 1"/>
</dbReference>
<dbReference type="NCBIfam" id="TIGR02193">
    <property type="entry name" value="heptsyl_trn_I"/>
    <property type="match status" value="1"/>
</dbReference>
<dbReference type="EMBL" id="VCIZ01000018">
    <property type="protein sequence ID" value="TSP10090.1"/>
    <property type="molecule type" value="Genomic_DNA"/>
</dbReference>
<evidence type="ECO:0000256" key="14">
    <source>
        <dbReference type="SAM" id="MobiDB-lite"/>
    </source>
</evidence>
<keyword evidence="7" id="KW-0448">Lipopolysaccharide biosynthesis</keyword>
<comment type="subcellular location">
    <subcellularLocation>
        <location evidence="1">Cell inner membrane</location>
        <topology evidence="1">Peripheral membrane protein</topology>
        <orientation evidence="1">Cytoplasmic side</orientation>
    </subcellularLocation>
</comment>
<dbReference type="GO" id="GO:0008713">
    <property type="term" value="F:ADP-heptose-lipopolysaccharide heptosyltransferase activity"/>
    <property type="evidence" value="ECO:0007669"/>
    <property type="project" value="TreeGrafter"/>
</dbReference>
<dbReference type="EC" id="2.4.99.23" evidence="10"/>
<name>A0AAE9L0N3_9BURK</name>
<evidence type="ECO:0000256" key="7">
    <source>
        <dbReference type="ARBA" id="ARBA00022985"/>
    </source>
</evidence>
<keyword evidence="3" id="KW-1003">Cell membrane</keyword>
<evidence type="ECO:0000256" key="11">
    <source>
        <dbReference type="ARBA" id="ARBA00044190"/>
    </source>
</evidence>
<reference evidence="15 17" key="1">
    <citation type="submission" date="2019-05" db="EMBL/GenBank/DDBJ databases">
        <title>Whole genome sequence analysis of Cupriavidus campinensis S14E4C strain.</title>
        <authorList>
            <person name="Abbaszade G."/>
            <person name="Szabo A."/>
            <person name="Toumi M."/>
            <person name="Toth E."/>
        </authorList>
    </citation>
    <scope>NUCLEOTIDE SEQUENCE [LARGE SCALE GENOMIC DNA]</scope>
    <source>
        <strain evidence="15 17">S14E4C</strain>
    </source>
</reference>
<dbReference type="PANTHER" id="PTHR30160">
    <property type="entry name" value="TETRAACYLDISACCHARIDE 4'-KINASE-RELATED"/>
    <property type="match status" value="1"/>
</dbReference>
<feature type="region of interest" description="Disordered" evidence="14">
    <location>
        <begin position="323"/>
        <end position="344"/>
    </location>
</feature>
<dbReference type="RefSeq" id="WP_144201815.1">
    <property type="nucleotide sequence ID" value="NZ_CP097330.1"/>
</dbReference>
<gene>
    <name evidence="16" type="primary">waaC</name>
    <name evidence="15" type="ORF">FGG12_24280</name>
    <name evidence="16" type="ORF">M5D45_10885</name>
</gene>
<keyword evidence="8" id="KW-0472">Membrane</keyword>
<keyword evidence="5" id="KW-0328">Glycosyltransferase</keyword>
<evidence type="ECO:0000256" key="2">
    <source>
        <dbReference type="ARBA" id="ARBA00004713"/>
    </source>
</evidence>
<keyword evidence="6" id="KW-0808">Transferase</keyword>
<dbReference type="Pfam" id="PF01075">
    <property type="entry name" value="Glyco_transf_9"/>
    <property type="match status" value="1"/>
</dbReference>
<keyword evidence="4" id="KW-0997">Cell inner membrane</keyword>
<dbReference type="InterPro" id="IPR051199">
    <property type="entry name" value="LPS_LOS_Heptosyltrfase"/>
</dbReference>
<dbReference type="SUPFAM" id="SSF53756">
    <property type="entry name" value="UDP-Glycosyltransferase/glycogen phosphorylase"/>
    <property type="match status" value="1"/>
</dbReference>
<comment type="catalytic activity">
    <reaction evidence="13">
        <text>an alpha-Kdo-(2-&gt;4)-alpha-Kdo-(2-&gt;6)-lipid A + ADP-L-glycero-beta-D-manno-heptose = an L-alpha-D-Hep-(1-&gt;5)-[alpha-Kdo-(2-&gt;4)]-alpha-Kdo-(2-&gt;6)-lipid A + ADP + H(+)</text>
        <dbReference type="Rhea" id="RHEA:74067"/>
        <dbReference type="ChEBI" id="CHEBI:15378"/>
        <dbReference type="ChEBI" id="CHEBI:61506"/>
        <dbReference type="ChEBI" id="CHEBI:176431"/>
        <dbReference type="ChEBI" id="CHEBI:193068"/>
        <dbReference type="ChEBI" id="CHEBI:456216"/>
        <dbReference type="EC" id="2.4.99.23"/>
    </reaction>
</comment>
<evidence type="ECO:0000256" key="9">
    <source>
        <dbReference type="ARBA" id="ARBA00043995"/>
    </source>
</evidence>